<dbReference type="InterPro" id="IPR012341">
    <property type="entry name" value="6hp_glycosidase-like_sf"/>
</dbReference>
<dbReference type="InterPro" id="IPR008902">
    <property type="entry name" value="Rhamnosid_concanavalin"/>
</dbReference>
<evidence type="ECO:0000313" key="8">
    <source>
        <dbReference type="EMBL" id="KAF4968205.1"/>
    </source>
</evidence>
<dbReference type="SUPFAM" id="SSF49785">
    <property type="entry name" value="Galactose-binding domain-like"/>
    <property type="match status" value="1"/>
</dbReference>
<dbReference type="PANTHER" id="PTHR33307:SF6">
    <property type="entry name" value="ALPHA-RHAMNOSIDASE (EUROFUNG)-RELATED"/>
    <property type="match status" value="1"/>
</dbReference>
<dbReference type="SUPFAM" id="SSF48208">
    <property type="entry name" value="Six-hairpin glycosidases"/>
    <property type="match status" value="1"/>
</dbReference>
<dbReference type="GO" id="GO:0030596">
    <property type="term" value="F:alpha-L-rhamnosidase activity"/>
    <property type="evidence" value="ECO:0007669"/>
    <property type="project" value="UniProtKB-EC"/>
</dbReference>
<reference evidence="8" key="2">
    <citation type="submission" date="2020-05" db="EMBL/GenBank/DDBJ databases">
        <authorList>
            <person name="Kim H.-S."/>
            <person name="Proctor R.H."/>
            <person name="Brown D.W."/>
        </authorList>
    </citation>
    <scope>NUCLEOTIDE SEQUENCE</scope>
    <source>
        <strain evidence="8">NRRL 20472</strain>
    </source>
</reference>
<feature type="domain" description="Bacterial alpha-L-rhamnosidase N-terminal" evidence="5">
    <location>
        <begin position="149"/>
        <end position="323"/>
    </location>
</feature>
<dbReference type="Gene3D" id="2.60.40.10">
    <property type="entry name" value="Immunoglobulins"/>
    <property type="match status" value="1"/>
</dbReference>
<keyword evidence="3" id="KW-0378">Hydrolase</keyword>
<feature type="domain" description="Alpha-L-rhamnosidase six-hairpin glycosidase" evidence="6">
    <location>
        <begin position="439"/>
        <end position="791"/>
    </location>
</feature>
<dbReference type="Gene3D" id="2.60.120.260">
    <property type="entry name" value="Galactose-binding domain-like"/>
    <property type="match status" value="2"/>
</dbReference>
<evidence type="ECO:0000256" key="2">
    <source>
        <dbReference type="ARBA" id="ARBA00012652"/>
    </source>
</evidence>
<comment type="caution">
    <text evidence="8">The sequence shown here is derived from an EMBL/GenBank/DDBJ whole genome shotgun (WGS) entry which is preliminary data.</text>
</comment>
<reference evidence="8" key="1">
    <citation type="journal article" date="2020" name="BMC Genomics">
        <title>Correction to: Identification and distribution of gene clusters required for synthesis of sphingolipid metabolism inhibitors in diverse species of the filamentous fungus Fusarium.</title>
        <authorList>
            <person name="Kim H.S."/>
            <person name="Lohmar J.M."/>
            <person name="Busman M."/>
            <person name="Brown D.W."/>
            <person name="Naumann T.A."/>
            <person name="Divon H.H."/>
            <person name="Lysoe E."/>
            <person name="Uhlig S."/>
            <person name="Proctor R.H."/>
        </authorList>
    </citation>
    <scope>NUCLEOTIDE SEQUENCE</scope>
    <source>
        <strain evidence="8">NRRL 20472</strain>
    </source>
</reference>
<proteinExistence type="predicted"/>
<dbReference type="PIRSF" id="PIRSF010631">
    <property type="entry name" value="A-rhamnsds"/>
    <property type="match status" value="1"/>
</dbReference>
<dbReference type="Pfam" id="PF05592">
    <property type="entry name" value="Bac_rhamnosid"/>
    <property type="match status" value="1"/>
</dbReference>
<dbReference type="InterPro" id="IPR008979">
    <property type="entry name" value="Galactose-bd-like_sf"/>
</dbReference>
<dbReference type="Proteomes" id="UP000622797">
    <property type="component" value="Unassembled WGS sequence"/>
</dbReference>
<dbReference type="PANTHER" id="PTHR33307">
    <property type="entry name" value="ALPHA-RHAMNOSIDASE (EUROFUNG)"/>
    <property type="match status" value="1"/>
</dbReference>
<evidence type="ECO:0000259" key="4">
    <source>
        <dbReference type="Pfam" id="PF05592"/>
    </source>
</evidence>
<dbReference type="OrthoDB" id="10036721at2759"/>
<evidence type="ECO:0000256" key="3">
    <source>
        <dbReference type="ARBA" id="ARBA00022801"/>
    </source>
</evidence>
<organism evidence="8 9">
    <name type="scientific">Fusarium sarcochroum</name>
    <dbReference type="NCBI Taxonomy" id="1208366"/>
    <lineage>
        <taxon>Eukaryota</taxon>
        <taxon>Fungi</taxon>
        <taxon>Dikarya</taxon>
        <taxon>Ascomycota</taxon>
        <taxon>Pezizomycotina</taxon>
        <taxon>Sordariomycetes</taxon>
        <taxon>Hypocreomycetidae</taxon>
        <taxon>Hypocreales</taxon>
        <taxon>Nectriaceae</taxon>
        <taxon>Fusarium</taxon>
        <taxon>Fusarium lateritium species complex</taxon>
    </lineage>
</organism>
<evidence type="ECO:0000313" key="9">
    <source>
        <dbReference type="Proteomes" id="UP000622797"/>
    </source>
</evidence>
<dbReference type="InterPro" id="IPR008928">
    <property type="entry name" value="6-hairpin_glycosidase_sf"/>
</dbReference>
<keyword evidence="9" id="KW-1185">Reference proteome</keyword>
<dbReference type="AlphaFoldDB" id="A0A8H4U1P2"/>
<feature type="domain" description="Alpha-L-rhamnosidase concanavalin-like" evidence="4">
    <location>
        <begin position="332"/>
        <end position="433"/>
    </location>
</feature>
<evidence type="ECO:0000259" key="5">
    <source>
        <dbReference type="Pfam" id="PF08531"/>
    </source>
</evidence>
<feature type="domain" description="Alpha-L-rhamnosidase C-terminal" evidence="7">
    <location>
        <begin position="794"/>
        <end position="875"/>
    </location>
</feature>
<protein>
    <recommendedName>
        <fullName evidence="2">alpha-L-rhamnosidase</fullName>
        <ecNumber evidence="2">3.2.1.40</ecNumber>
    </recommendedName>
</protein>
<dbReference type="InterPro" id="IPR035398">
    <property type="entry name" value="Bac_rhamnosid_C"/>
</dbReference>
<evidence type="ECO:0000259" key="6">
    <source>
        <dbReference type="Pfam" id="PF17389"/>
    </source>
</evidence>
<dbReference type="InterPro" id="IPR013737">
    <property type="entry name" value="Bac_rhamnosid_N"/>
</dbReference>
<comment type="catalytic activity">
    <reaction evidence="1">
        <text>Hydrolysis of terminal non-reducing alpha-L-rhamnose residues in alpha-L-rhamnosides.</text>
        <dbReference type="EC" id="3.2.1.40"/>
    </reaction>
</comment>
<dbReference type="Gene3D" id="2.60.420.10">
    <property type="entry name" value="Maltose phosphorylase, domain 3"/>
    <property type="match status" value="1"/>
</dbReference>
<dbReference type="InterPro" id="IPR013783">
    <property type="entry name" value="Ig-like_fold"/>
</dbReference>
<name>A0A8H4U1P2_9HYPO</name>
<accession>A0A8H4U1P2</accession>
<dbReference type="Pfam" id="PF17389">
    <property type="entry name" value="Bac_rhamnosid6H"/>
    <property type="match status" value="1"/>
</dbReference>
<dbReference type="GO" id="GO:0005975">
    <property type="term" value="P:carbohydrate metabolic process"/>
    <property type="evidence" value="ECO:0007669"/>
    <property type="project" value="InterPro"/>
</dbReference>
<dbReference type="Pfam" id="PF17390">
    <property type="entry name" value="Bac_rhamnosid_C"/>
    <property type="match status" value="1"/>
</dbReference>
<dbReference type="Pfam" id="PF08531">
    <property type="entry name" value="Bac_rhamnosid_N"/>
    <property type="match status" value="1"/>
</dbReference>
<dbReference type="EMBL" id="JABEXW010000205">
    <property type="protein sequence ID" value="KAF4968205.1"/>
    <property type="molecule type" value="Genomic_DNA"/>
</dbReference>
<gene>
    <name evidence="8" type="ORF">FSARC_4395</name>
</gene>
<dbReference type="InterPro" id="IPR016007">
    <property type="entry name" value="Alpha_rhamnosid"/>
</dbReference>
<evidence type="ECO:0000259" key="7">
    <source>
        <dbReference type="Pfam" id="PF17390"/>
    </source>
</evidence>
<dbReference type="Pfam" id="PF25788">
    <property type="entry name" value="Ig_Rha78A_N"/>
    <property type="match status" value="1"/>
</dbReference>
<dbReference type="Gene3D" id="1.50.10.10">
    <property type="match status" value="1"/>
</dbReference>
<dbReference type="InterPro" id="IPR035396">
    <property type="entry name" value="Bac_rhamnosid6H"/>
</dbReference>
<evidence type="ECO:0000256" key="1">
    <source>
        <dbReference type="ARBA" id="ARBA00001445"/>
    </source>
</evidence>
<sequence>MASVVDVQFEHYHPSNTFGIQDATPRISWKINDPTFSFRQTTYEIELNAASHGQQQILTLSEKRRSGLSNLVPWPFDQVLSSRQKSSVRVRVWDEQGNITPWSEPAHLETGLLKRDDWRCQRIAAPWGPGTTEPDPEQLYRKVFDLSDQIEHARLYITAQGVYEAEINGQRIGDYFLAPGWTSYEGRLQYQTYDVTSALKDGANCIGVRLAEGWFSGRIGFEGGNRNIWGPHTALFAQLEVFYSNGHAEAIVSDDSWFVTKGPIKLAEIYNGEKYDARDEIALWSSADADTSKSAWESVLVLADLPPSTELTAGYGEPVRHVEVVSPRKKITTPNGKTVLDFGQNLVGILRVKNIKGPHGHKITLRHAEVLENGELGTRPLRICDATDEYSLRGDEQGEKYEPRFTFHGFRYAEIEGWLGDLDLESVEAVVCHTDMKPAGNFECSDPLLNRLYKNIVWGMRGNFFSVPTDCPQRDERLGYSGDLALFAPTATLLYDCFGILKNWLIDVEYDQMVLDGVPPIVSPNACLPDPKWCRRHACAIWHDVTILAPWELYMETGDESILAQQYNSMMTWMKVLPRDVNGAKYLWDPTVPRQLGDWLDPAAPSDAPWKASTDVRMVCNMFLIHSLNLMAKITLILGQHSESTRFKLEAEGAQTQFQDEYVTRNGRIISDSQAAYALAICFDILTPTQKPRAGARLAELIRKSDFKIGTGFAGTPYLCEALALSGYPQVAYSMLLNKKCPSWLYPVTMGATTVWERWDSMLPDGSINPGEMTSFNHYAFGAIGKFMYERLAGLQRVDPGWKKCRVAPTIGAEFTQASASHVTPHGEVSCSWKTSKSEDSSGSESFKVLVKVPINVTVEIVIPEKDGERREVVGAGEWEFKSTFERNYTWPVEPLNPRA</sequence>
<dbReference type="EC" id="3.2.1.40" evidence="2"/>